<dbReference type="WBParaSite" id="BXY_1255200.1">
    <property type="protein sequence ID" value="BXY_1255200.1"/>
    <property type="gene ID" value="BXY_1255200"/>
</dbReference>
<proteinExistence type="predicted"/>
<dbReference type="EMBL" id="CAJFCV020000006">
    <property type="protein sequence ID" value="CAG9129140.1"/>
    <property type="molecule type" value="Genomic_DNA"/>
</dbReference>
<keyword evidence="3" id="KW-1185">Reference proteome</keyword>
<gene>
    <name evidence="1" type="ORF">BXYJ_LOCUS13854</name>
</gene>
<dbReference type="Proteomes" id="UP000095284">
    <property type="component" value="Unplaced"/>
</dbReference>
<dbReference type="Proteomes" id="UP000659654">
    <property type="component" value="Unassembled WGS sequence"/>
</dbReference>
<organism evidence="2 4">
    <name type="scientific">Bursaphelenchus xylophilus</name>
    <name type="common">Pinewood nematode worm</name>
    <name type="synonym">Aphelenchoides xylophilus</name>
    <dbReference type="NCBI Taxonomy" id="6326"/>
    <lineage>
        <taxon>Eukaryota</taxon>
        <taxon>Metazoa</taxon>
        <taxon>Ecdysozoa</taxon>
        <taxon>Nematoda</taxon>
        <taxon>Chromadorea</taxon>
        <taxon>Rhabditida</taxon>
        <taxon>Tylenchina</taxon>
        <taxon>Tylenchomorpha</taxon>
        <taxon>Aphelenchoidea</taxon>
        <taxon>Aphelenchoididae</taxon>
        <taxon>Bursaphelenchus</taxon>
    </lineage>
</organism>
<evidence type="ECO:0000313" key="1">
    <source>
        <dbReference type="EMBL" id="CAD5233763.1"/>
    </source>
</evidence>
<evidence type="ECO:0000313" key="4">
    <source>
        <dbReference type="WBParaSite" id="BXY_1255200.1"/>
    </source>
</evidence>
<reference evidence="1" key="2">
    <citation type="submission" date="2020-09" db="EMBL/GenBank/DDBJ databases">
        <authorList>
            <person name="Kikuchi T."/>
        </authorList>
    </citation>
    <scope>NUCLEOTIDE SEQUENCE</scope>
    <source>
        <strain evidence="1">Ka4C1</strain>
    </source>
</reference>
<evidence type="ECO:0000313" key="3">
    <source>
        <dbReference type="Proteomes" id="UP000659654"/>
    </source>
</evidence>
<protein>
    <submittedName>
        <fullName evidence="1">(pine wood nematode) hypothetical protein</fullName>
    </submittedName>
</protein>
<accession>A0A1I7SHN5</accession>
<name>A0A1I7SHN5_BURXY</name>
<sequence>MSETSGALGHMIIQEGNVVKADGELANAERLASLIQRIALVGGGSELLKDSAGFESLTLAFPTYQLVITRNGQQIVVVKRPPEPGTEDILGTNSSL</sequence>
<dbReference type="EMBL" id="CAJFDI010000006">
    <property type="protein sequence ID" value="CAD5233763.1"/>
    <property type="molecule type" value="Genomic_DNA"/>
</dbReference>
<dbReference type="Proteomes" id="UP000582659">
    <property type="component" value="Unassembled WGS sequence"/>
</dbReference>
<dbReference type="OrthoDB" id="275011at2759"/>
<reference evidence="4" key="1">
    <citation type="submission" date="2016-11" db="UniProtKB">
        <authorList>
            <consortium name="WormBaseParasite"/>
        </authorList>
    </citation>
    <scope>IDENTIFICATION</scope>
</reference>
<dbReference type="SMR" id="A0A1I7SHN5"/>
<dbReference type="AlphaFoldDB" id="A0A1I7SHN5"/>
<evidence type="ECO:0000313" key="2">
    <source>
        <dbReference type="Proteomes" id="UP000095284"/>
    </source>
</evidence>